<keyword evidence="10 18" id="KW-1133">Transmembrane helix</keyword>
<evidence type="ECO:0000313" key="20">
    <source>
        <dbReference type="Proteomes" id="UP000019426"/>
    </source>
</evidence>
<sequence length="168" mass="18815">MNIPNILTTIRLCLIPLFILVFFSNSPHSFVISMIIFITSGITDILDGYIARKYNKITKFGTVADPFADKLTLLAVLFALYIKGFIPTFILTIVILKEVTMILGGLFLYKRNIIVPSNIFGKSTTVLFFIGILSLLLSKQLSIIILYIAILSALISFCIYLKIIISKK</sequence>
<feature type="transmembrane region" description="Helical" evidence="18">
    <location>
        <begin position="6"/>
        <end position="23"/>
    </location>
</feature>
<dbReference type="eggNOG" id="COG0558">
    <property type="taxonomic scope" value="Bacteria"/>
</dbReference>
<keyword evidence="8 17" id="KW-0808">Transferase</keyword>
<evidence type="ECO:0000256" key="1">
    <source>
        <dbReference type="ARBA" id="ARBA00003973"/>
    </source>
</evidence>
<dbReference type="PANTHER" id="PTHR14269:SF62">
    <property type="entry name" value="CDP-DIACYLGLYCEROL--GLYCEROL-3-PHOSPHATE 3-PHOSPHATIDYLTRANSFERASE 1, CHLOROPLASTIC"/>
    <property type="match status" value="1"/>
</dbReference>
<gene>
    <name evidence="19" type="ORF">CM240_2669</name>
</gene>
<evidence type="ECO:0000256" key="6">
    <source>
        <dbReference type="ARBA" id="ARBA00014944"/>
    </source>
</evidence>
<dbReference type="OrthoDB" id="9796672at2"/>
<evidence type="ECO:0000256" key="13">
    <source>
        <dbReference type="ARBA" id="ARBA00023209"/>
    </source>
</evidence>
<dbReference type="InterPro" id="IPR000462">
    <property type="entry name" value="CDP-OH_P_trans"/>
</dbReference>
<dbReference type="InterPro" id="IPR050324">
    <property type="entry name" value="CDP-alcohol_PTase-I"/>
</dbReference>
<dbReference type="NCBIfam" id="TIGR00560">
    <property type="entry name" value="pgsA"/>
    <property type="match status" value="1"/>
</dbReference>
<dbReference type="InterPro" id="IPR048254">
    <property type="entry name" value="CDP_ALCOHOL_P_TRANSF_CS"/>
</dbReference>
<evidence type="ECO:0000256" key="11">
    <source>
        <dbReference type="ARBA" id="ARBA00023098"/>
    </source>
</evidence>
<dbReference type="PIRSF" id="PIRSF000847">
    <property type="entry name" value="Phos_ph_gly_syn"/>
    <property type="match status" value="1"/>
</dbReference>
<feature type="transmembrane region" description="Helical" evidence="18">
    <location>
        <begin position="117"/>
        <end position="137"/>
    </location>
</feature>
<dbReference type="PATRIC" id="fig|1216932.3.peg.2630"/>
<comment type="similarity">
    <text evidence="4 17">Belongs to the CDP-alcohol phosphatidyltransferase class-I family.</text>
</comment>
<dbReference type="GO" id="GO:0008444">
    <property type="term" value="F:CDP-diacylglycerol-glycerol-3-phosphate 3-phosphatidyltransferase activity"/>
    <property type="evidence" value="ECO:0007669"/>
    <property type="project" value="UniProtKB-UniRule"/>
</dbReference>
<evidence type="ECO:0000256" key="8">
    <source>
        <dbReference type="ARBA" id="ARBA00022679"/>
    </source>
</evidence>
<dbReference type="AlphaFoldDB" id="W6RYR2"/>
<evidence type="ECO:0000313" key="19">
    <source>
        <dbReference type="EMBL" id="CDM69786.1"/>
    </source>
</evidence>
<evidence type="ECO:0000256" key="5">
    <source>
        <dbReference type="ARBA" id="ARBA00013170"/>
    </source>
</evidence>
<evidence type="ECO:0000256" key="4">
    <source>
        <dbReference type="ARBA" id="ARBA00010441"/>
    </source>
</evidence>
<keyword evidence="20" id="KW-1185">Reference proteome</keyword>
<dbReference type="GO" id="GO:0016020">
    <property type="term" value="C:membrane"/>
    <property type="evidence" value="ECO:0007669"/>
    <property type="project" value="UniProtKB-SubCell"/>
</dbReference>
<dbReference type="InterPro" id="IPR043130">
    <property type="entry name" value="CDP-OH_PTrfase_TM_dom"/>
</dbReference>
<evidence type="ECO:0000256" key="10">
    <source>
        <dbReference type="ARBA" id="ARBA00022989"/>
    </source>
</evidence>
<evidence type="ECO:0000256" key="9">
    <source>
        <dbReference type="ARBA" id="ARBA00022692"/>
    </source>
</evidence>
<dbReference type="Proteomes" id="UP000019426">
    <property type="component" value="Chromosome M2/40_rep1"/>
</dbReference>
<dbReference type="Pfam" id="PF01066">
    <property type="entry name" value="CDP-OH_P_transf"/>
    <property type="match status" value="1"/>
</dbReference>
<evidence type="ECO:0000256" key="2">
    <source>
        <dbReference type="ARBA" id="ARBA00004141"/>
    </source>
</evidence>
<evidence type="ECO:0000256" key="15">
    <source>
        <dbReference type="ARBA" id="ARBA00048586"/>
    </source>
</evidence>
<feature type="transmembrane region" description="Helical" evidence="18">
    <location>
        <begin position="143"/>
        <end position="165"/>
    </location>
</feature>
<comment type="subcellular location">
    <subcellularLocation>
        <location evidence="2">Membrane</location>
        <topology evidence="2">Multi-pass membrane protein</topology>
    </subcellularLocation>
</comment>
<evidence type="ECO:0000256" key="16">
    <source>
        <dbReference type="NCBIfam" id="TIGR00560"/>
    </source>
</evidence>
<comment type="pathway">
    <text evidence="3">Phospholipid metabolism; phosphatidylglycerol biosynthesis; phosphatidylglycerol from CDP-diacylglycerol: step 1/2.</text>
</comment>
<dbReference type="KEGG" id="clt:CM240_2669"/>
<accession>W6RYR2</accession>
<dbReference type="STRING" id="1216932.CM240_2669"/>
<dbReference type="EMBL" id="HG917868">
    <property type="protein sequence ID" value="CDM69786.1"/>
    <property type="molecule type" value="Genomic_DNA"/>
</dbReference>
<protein>
    <recommendedName>
        <fullName evidence="6 16">CDP-diacylglycerol--glycerol-3-phosphate 3-phosphatidyltransferase</fullName>
        <ecNumber evidence="5 16">2.7.8.5</ecNumber>
    </recommendedName>
</protein>
<keyword evidence="13" id="KW-0594">Phospholipid biosynthesis</keyword>
<evidence type="ECO:0000256" key="14">
    <source>
        <dbReference type="ARBA" id="ARBA00023264"/>
    </source>
</evidence>
<proteinExistence type="inferred from homology"/>
<evidence type="ECO:0000256" key="17">
    <source>
        <dbReference type="RuleBase" id="RU003750"/>
    </source>
</evidence>
<comment type="function">
    <text evidence="1">This protein catalyzes the committed step to the synthesis of the acidic phospholipids.</text>
</comment>
<comment type="catalytic activity">
    <reaction evidence="15">
        <text>a CDP-1,2-diacyl-sn-glycerol + sn-glycerol 3-phosphate = a 1,2-diacyl-sn-glycero-3-phospho-(1'-sn-glycero-3'-phosphate) + CMP + H(+)</text>
        <dbReference type="Rhea" id="RHEA:12593"/>
        <dbReference type="ChEBI" id="CHEBI:15378"/>
        <dbReference type="ChEBI" id="CHEBI:57597"/>
        <dbReference type="ChEBI" id="CHEBI:58332"/>
        <dbReference type="ChEBI" id="CHEBI:60110"/>
        <dbReference type="ChEBI" id="CHEBI:60377"/>
        <dbReference type="EC" id="2.7.8.5"/>
    </reaction>
</comment>
<dbReference type="UniPathway" id="UPA00084">
    <property type="reaction ID" value="UER00503"/>
</dbReference>
<keyword evidence="14" id="KW-1208">Phospholipid metabolism</keyword>
<keyword evidence="12 18" id="KW-0472">Membrane</keyword>
<evidence type="ECO:0000256" key="18">
    <source>
        <dbReference type="SAM" id="Phobius"/>
    </source>
</evidence>
<name>W6RYR2_9CLOT</name>
<evidence type="ECO:0000256" key="12">
    <source>
        <dbReference type="ARBA" id="ARBA00023136"/>
    </source>
</evidence>
<dbReference type="PANTHER" id="PTHR14269">
    <property type="entry name" value="CDP-DIACYLGLYCEROL--GLYCEROL-3-PHOSPHATE 3-PHOSPHATIDYLTRANSFERASE-RELATED"/>
    <property type="match status" value="1"/>
</dbReference>
<dbReference type="Gene3D" id="1.20.120.1760">
    <property type="match status" value="1"/>
</dbReference>
<keyword evidence="11" id="KW-0443">Lipid metabolism</keyword>
<organism evidence="19 20">
    <name type="scientific">Clostridium bornimense</name>
    <dbReference type="NCBI Taxonomy" id="1216932"/>
    <lineage>
        <taxon>Bacteria</taxon>
        <taxon>Bacillati</taxon>
        <taxon>Bacillota</taxon>
        <taxon>Clostridia</taxon>
        <taxon>Eubacteriales</taxon>
        <taxon>Clostridiaceae</taxon>
        <taxon>Clostridium</taxon>
    </lineage>
</organism>
<keyword evidence="7" id="KW-0444">Lipid biosynthesis</keyword>
<dbReference type="EC" id="2.7.8.5" evidence="5 16"/>
<evidence type="ECO:0000256" key="3">
    <source>
        <dbReference type="ARBA" id="ARBA00005042"/>
    </source>
</evidence>
<dbReference type="PROSITE" id="PS00379">
    <property type="entry name" value="CDP_ALCOHOL_P_TRANSF"/>
    <property type="match status" value="1"/>
</dbReference>
<dbReference type="HOGENOM" id="CLU_051314_6_3_9"/>
<feature type="transmembrane region" description="Helical" evidence="18">
    <location>
        <begin position="71"/>
        <end position="96"/>
    </location>
</feature>
<reference evidence="19 20" key="1">
    <citation type="submission" date="2013-11" db="EMBL/GenBank/DDBJ databases">
        <title>Complete genome sequence of Clostridum sp. M2/40.</title>
        <authorList>
            <person name="Wibberg D."/>
            <person name="Puehler A."/>
            <person name="Schlueter A."/>
        </authorList>
    </citation>
    <scope>NUCLEOTIDE SEQUENCE [LARGE SCALE GENOMIC DNA]</scope>
    <source>
        <strain evidence="20">M2/40</strain>
    </source>
</reference>
<feature type="transmembrane region" description="Helical" evidence="18">
    <location>
        <begin position="30"/>
        <end position="51"/>
    </location>
</feature>
<dbReference type="InterPro" id="IPR004570">
    <property type="entry name" value="Phosphatidylglycerol_P_synth"/>
</dbReference>
<evidence type="ECO:0000256" key="7">
    <source>
        <dbReference type="ARBA" id="ARBA00022516"/>
    </source>
</evidence>
<keyword evidence="9 18" id="KW-0812">Transmembrane</keyword>
<dbReference type="GO" id="GO:0006655">
    <property type="term" value="P:phosphatidylglycerol biosynthetic process"/>
    <property type="evidence" value="ECO:0007669"/>
    <property type="project" value="UniProtKB-UniPathway"/>
</dbReference>